<evidence type="ECO:0000313" key="1">
    <source>
        <dbReference type="EMBL" id="GAA0153548.1"/>
    </source>
</evidence>
<keyword evidence="2" id="KW-1185">Reference proteome</keyword>
<evidence type="ECO:0000313" key="2">
    <source>
        <dbReference type="Proteomes" id="UP001454036"/>
    </source>
</evidence>
<protein>
    <submittedName>
        <fullName evidence="1">Uncharacterized protein</fullName>
    </submittedName>
</protein>
<dbReference type="Proteomes" id="UP001454036">
    <property type="component" value="Unassembled WGS sequence"/>
</dbReference>
<name>A0AAV3PQF9_LITER</name>
<gene>
    <name evidence="1" type="ORF">LIER_11760</name>
</gene>
<reference evidence="1 2" key="1">
    <citation type="submission" date="2024-01" db="EMBL/GenBank/DDBJ databases">
        <title>The complete chloroplast genome sequence of Lithospermum erythrorhizon: insights into the phylogenetic relationship among Boraginaceae species and the maternal lineages of purple gromwells.</title>
        <authorList>
            <person name="Okada T."/>
            <person name="Watanabe K."/>
        </authorList>
    </citation>
    <scope>NUCLEOTIDE SEQUENCE [LARGE SCALE GENOMIC DNA]</scope>
</reference>
<comment type="caution">
    <text evidence="1">The sequence shown here is derived from an EMBL/GenBank/DDBJ whole genome shotgun (WGS) entry which is preliminary data.</text>
</comment>
<sequence length="146" mass="15369">MANENIGNSGVGAQGSTWSEAVQGVLNEIRLARLIASVGGSYILEGKVPFSRSSSPCVHHSHILVVMVPDPSDRNVGVQGLIYGSAPTPGSSGRNVEDAKVFTTSVITDPNTVITEASRGRHVEAKTIQMTKKRKRAVAKSGKKSS</sequence>
<dbReference type="AlphaFoldDB" id="A0AAV3PQF9"/>
<proteinExistence type="predicted"/>
<dbReference type="EMBL" id="BAABME010002200">
    <property type="protein sequence ID" value="GAA0153548.1"/>
    <property type="molecule type" value="Genomic_DNA"/>
</dbReference>
<accession>A0AAV3PQF9</accession>
<organism evidence="1 2">
    <name type="scientific">Lithospermum erythrorhizon</name>
    <name type="common">Purple gromwell</name>
    <name type="synonym">Lithospermum officinale var. erythrorhizon</name>
    <dbReference type="NCBI Taxonomy" id="34254"/>
    <lineage>
        <taxon>Eukaryota</taxon>
        <taxon>Viridiplantae</taxon>
        <taxon>Streptophyta</taxon>
        <taxon>Embryophyta</taxon>
        <taxon>Tracheophyta</taxon>
        <taxon>Spermatophyta</taxon>
        <taxon>Magnoliopsida</taxon>
        <taxon>eudicotyledons</taxon>
        <taxon>Gunneridae</taxon>
        <taxon>Pentapetalae</taxon>
        <taxon>asterids</taxon>
        <taxon>lamiids</taxon>
        <taxon>Boraginales</taxon>
        <taxon>Boraginaceae</taxon>
        <taxon>Boraginoideae</taxon>
        <taxon>Lithospermeae</taxon>
        <taxon>Lithospermum</taxon>
    </lineage>
</organism>